<evidence type="ECO:0000256" key="11">
    <source>
        <dbReference type="SAM" id="MobiDB-lite"/>
    </source>
</evidence>
<accession>A0A9W7G773</accession>
<comment type="caution">
    <text evidence="12">The sequence shown here is derived from an EMBL/GenBank/DDBJ whole genome shotgun (WGS) entry which is preliminary data.</text>
</comment>
<comment type="similarity">
    <text evidence="2">Belongs to the Tim17/Tim22/Tim23 family.</text>
</comment>
<keyword evidence="10" id="KW-0472">Membrane</keyword>
<evidence type="ECO:0000256" key="1">
    <source>
        <dbReference type="ARBA" id="ARBA00004448"/>
    </source>
</evidence>
<dbReference type="GO" id="GO:0008320">
    <property type="term" value="F:protein transmembrane transporter activity"/>
    <property type="evidence" value="ECO:0007669"/>
    <property type="project" value="TreeGrafter"/>
</dbReference>
<dbReference type="PANTHER" id="PTHR10485">
    <property type="entry name" value="MITOCHONDRIAL IMPORT INNER MEMBRANE TRANSLOCASE SUBUNIT TIM-17"/>
    <property type="match status" value="1"/>
</dbReference>
<comment type="subcellular location">
    <subcellularLocation>
        <location evidence="1">Mitochondrion inner membrane</location>
        <topology evidence="1">Multi-pass membrane protein</topology>
    </subcellularLocation>
</comment>
<reference evidence="13" key="1">
    <citation type="journal article" date="2023" name="Commun. Biol.">
        <title>Genome analysis of Parmales, the sister group of diatoms, reveals the evolutionary specialization of diatoms from phago-mixotrophs to photoautotrophs.</title>
        <authorList>
            <person name="Ban H."/>
            <person name="Sato S."/>
            <person name="Yoshikawa S."/>
            <person name="Yamada K."/>
            <person name="Nakamura Y."/>
            <person name="Ichinomiya M."/>
            <person name="Sato N."/>
            <person name="Blanc-Mathieu R."/>
            <person name="Endo H."/>
            <person name="Kuwata A."/>
            <person name="Ogata H."/>
        </authorList>
    </citation>
    <scope>NUCLEOTIDE SEQUENCE [LARGE SCALE GENOMIC DNA]</scope>
</reference>
<name>A0A9W7G773_9STRA</name>
<evidence type="ECO:0000256" key="7">
    <source>
        <dbReference type="ARBA" id="ARBA00022989"/>
    </source>
</evidence>
<keyword evidence="7" id="KW-1133">Transmembrane helix</keyword>
<evidence type="ECO:0000256" key="2">
    <source>
        <dbReference type="ARBA" id="ARBA00008444"/>
    </source>
</evidence>
<gene>
    <name evidence="12" type="ORF">TrCOL_g1279</name>
</gene>
<protein>
    <submittedName>
        <fullName evidence="12">Uncharacterized protein</fullName>
    </submittedName>
</protein>
<keyword evidence="6" id="KW-0653">Protein transport</keyword>
<keyword evidence="13" id="KW-1185">Reference proteome</keyword>
<evidence type="ECO:0000256" key="9">
    <source>
        <dbReference type="ARBA" id="ARBA00023128"/>
    </source>
</evidence>
<proteinExistence type="inferred from homology"/>
<feature type="compositionally biased region" description="Low complexity" evidence="11">
    <location>
        <begin position="194"/>
        <end position="208"/>
    </location>
</feature>
<dbReference type="PANTHER" id="PTHR10485:SF0">
    <property type="entry name" value="AT05822P-RELATED"/>
    <property type="match status" value="1"/>
</dbReference>
<dbReference type="GO" id="GO:0030150">
    <property type="term" value="P:protein import into mitochondrial matrix"/>
    <property type="evidence" value="ECO:0007669"/>
    <property type="project" value="TreeGrafter"/>
</dbReference>
<feature type="region of interest" description="Disordered" evidence="11">
    <location>
        <begin position="146"/>
        <end position="226"/>
    </location>
</feature>
<organism evidence="12 13">
    <name type="scientific">Triparma columacea</name>
    <dbReference type="NCBI Taxonomy" id="722753"/>
    <lineage>
        <taxon>Eukaryota</taxon>
        <taxon>Sar</taxon>
        <taxon>Stramenopiles</taxon>
        <taxon>Ochrophyta</taxon>
        <taxon>Bolidophyceae</taxon>
        <taxon>Parmales</taxon>
        <taxon>Triparmaceae</taxon>
        <taxon>Triparma</taxon>
    </lineage>
</organism>
<keyword evidence="3" id="KW-0813">Transport</keyword>
<dbReference type="EMBL" id="BRYA01000044">
    <property type="protein sequence ID" value="GMI34564.1"/>
    <property type="molecule type" value="Genomic_DNA"/>
</dbReference>
<keyword evidence="5" id="KW-0999">Mitochondrion inner membrane</keyword>
<dbReference type="GO" id="GO:0005744">
    <property type="term" value="C:TIM23 mitochondrial import inner membrane translocase complex"/>
    <property type="evidence" value="ECO:0007669"/>
    <property type="project" value="TreeGrafter"/>
</dbReference>
<evidence type="ECO:0000256" key="3">
    <source>
        <dbReference type="ARBA" id="ARBA00022448"/>
    </source>
</evidence>
<evidence type="ECO:0000256" key="5">
    <source>
        <dbReference type="ARBA" id="ARBA00022792"/>
    </source>
</evidence>
<dbReference type="Proteomes" id="UP001165065">
    <property type="component" value="Unassembled WGS sequence"/>
</dbReference>
<dbReference type="AlphaFoldDB" id="A0A9W7G773"/>
<dbReference type="OrthoDB" id="2261329at2759"/>
<feature type="compositionally biased region" description="Gly residues" evidence="11">
    <location>
        <begin position="161"/>
        <end position="171"/>
    </location>
</feature>
<keyword evidence="8" id="KW-0811">Translocation</keyword>
<evidence type="ECO:0000313" key="13">
    <source>
        <dbReference type="Proteomes" id="UP001165065"/>
    </source>
</evidence>
<feature type="compositionally biased region" description="Gly residues" evidence="11">
    <location>
        <begin position="216"/>
        <end position="226"/>
    </location>
</feature>
<evidence type="ECO:0000313" key="12">
    <source>
        <dbReference type="EMBL" id="GMI34564.1"/>
    </source>
</evidence>
<keyword evidence="4" id="KW-0812">Transmembrane</keyword>
<evidence type="ECO:0000256" key="6">
    <source>
        <dbReference type="ARBA" id="ARBA00022927"/>
    </source>
</evidence>
<evidence type="ECO:0000256" key="8">
    <source>
        <dbReference type="ARBA" id="ARBA00023010"/>
    </source>
</evidence>
<dbReference type="Pfam" id="PF02466">
    <property type="entry name" value="Tim17"/>
    <property type="match status" value="1"/>
</dbReference>
<evidence type="ECO:0000256" key="10">
    <source>
        <dbReference type="ARBA" id="ARBA00023136"/>
    </source>
</evidence>
<sequence length="226" mass="22446">MAPLADREPCPNRIVEDVGNAFALGAVGGSIWHSVKGSWTSPSGSKIRGGLSAVKARAPVLGGNFAVWGGCFATLDCTLTYVRKKEDPWNAILSGFGTGGILAARAGPKAATQSAVVGGVLLALIEGLGIMITKYTAQGPPGAEDYAAQGVADPTAPPTMGGLGGFGGPGGSTAPPGSSMPLPPAPSFDGGPADTDTSFGTSSTFQSEETSDDSKGGGWGSWFGGK</sequence>
<keyword evidence="9" id="KW-0496">Mitochondrion</keyword>
<evidence type="ECO:0000256" key="4">
    <source>
        <dbReference type="ARBA" id="ARBA00022692"/>
    </source>
</evidence>